<proteinExistence type="predicted"/>
<evidence type="ECO:0000313" key="1">
    <source>
        <dbReference type="EMBL" id="WAJ26688.1"/>
    </source>
</evidence>
<name>A0ACD4NIQ4_9HYPH</name>
<keyword evidence="2" id="KW-1185">Reference proteome</keyword>
<gene>
    <name evidence="1" type="ORF">OXU80_17675</name>
</gene>
<accession>A0ACD4NIQ4</accession>
<organism evidence="1 2">
    <name type="scientific">Antarcticirhabdus aurantiaca</name>
    <dbReference type="NCBI Taxonomy" id="2606717"/>
    <lineage>
        <taxon>Bacteria</taxon>
        <taxon>Pseudomonadati</taxon>
        <taxon>Pseudomonadota</taxon>
        <taxon>Alphaproteobacteria</taxon>
        <taxon>Hyphomicrobiales</taxon>
        <taxon>Aurantimonadaceae</taxon>
        <taxon>Antarcticirhabdus</taxon>
    </lineage>
</organism>
<dbReference type="Proteomes" id="UP001163223">
    <property type="component" value="Chromosome"/>
</dbReference>
<sequence length="95" mass="9522">MNRFLAATIVIAAAAWPALAAAEVGTTGSGFDEPILLAQQADCSAAAAQAATETGGQVLSVSSRGSGPDAECVVTVLVPGQDGDRPRKQTITVRP</sequence>
<reference evidence="1" key="1">
    <citation type="submission" date="2022-11" db="EMBL/GenBank/DDBJ databases">
        <title>beta-Carotene-producing bacterium, Jeongeuplla avenae sp. nov., alleviates the salt stress of Arabidopsis seedlings.</title>
        <authorList>
            <person name="Jiang L."/>
            <person name="Lee J."/>
        </authorList>
    </citation>
    <scope>NUCLEOTIDE SEQUENCE</scope>
    <source>
        <strain evidence="1">DY_R2A_6</strain>
    </source>
</reference>
<protein>
    <submittedName>
        <fullName evidence="1">Uncharacterized protein</fullName>
    </submittedName>
</protein>
<dbReference type="EMBL" id="CP113520">
    <property type="protein sequence ID" value="WAJ26688.1"/>
    <property type="molecule type" value="Genomic_DNA"/>
</dbReference>
<evidence type="ECO:0000313" key="2">
    <source>
        <dbReference type="Proteomes" id="UP001163223"/>
    </source>
</evidence>